<dbReference type="EMBL" id="CM039439">
    <property type="protein sequence ID" value="KAI4297028.1"/>
    <property type="molecule type" value="Genomic_DNA"/>
</dbReference>
<reference evidence="1 2" key="1">
    <citation type="journal article" date="2022" name="DNA Res.">
        <title>Chromosomal-level genome assembly of the orchid tree Bauhinia variegata (Leguminosae; Cercidoideae) supports the allotetraploid origin hypothesis of Bauhinia.</title>
        <authorList>
            <person name="Zhong Y."/>
            <person name="Chen Y."/>
            <person name="Zheng D."/>
            <person name="Pang J."/>
            <person name="Liu Y."/>
            <person name="Luo S."/>
            <person name="Meng S."/>
            <person name="Qian L."/>
            <person name="Wei D."/>
            <person name="Dai S."/>
            <person name="Zhou R."/>
        </authorList>
    </citation>
    <scope>NUCLEOTIDE SEQUENCE [LARGE SCALE GENOMIC DNA]</scope>
    <source>
        <strain evidence="1">BV-YZ2020</strain>
    </source>
</reference>
<gene>
    <name evidence="1" type="ORF">L6164_036940</name>
</gene>
<dbReference type="Proteomes" id="UP000828941">
    <property type="component" value="Chromosome 14"/>
</dbReference>
<accession>A0ACB9KIL6</accession>
<evidence type="ECO:0000313" key="1">
    <source>
        <dbReference type="EMBL" id="KAI4297028.1"/>
    </source>
</evidence>
<name>A0ACB9KIL6_BAUVA</name>
<comment type="caution">
    <text evidence="1">The sequence shown here is derived from an EMBL/GenBank/DDBJ whole genome shotgun (WGS) entry which is preliminary data.</text>
</comment>
<keyword evidence="2" id="KW-1185">Reference proteome</keyword>
<protein>
    <submittedName>
        <fullName evidence="1">Uncharacterized protein</fullName>
    </submittedName>
</protein>
<sequence>MAGFVSGESSNHGSSDGAGSRSSKDKQEEALGRWYMSRKEIEESSPSRKDGIDLKKETFLRKSYCTYLQDLGIRLKVPQVTIATAIIFCHRFFLRQSHAKNDRRTIATVCMFLAGKVEETPRPLRDVIVISYEIIHKKDSAAAQRIKQKEVYEQQKELILLGERVVLATLAFDLNVQHPYKPLVEAIKKFNVAKNALAQVAWNFVNDGLRTSLCLQFKPHHIAAGAIFLAAKFLKVKLPSDGEKVWWQQFDVTPRQLEEVSNQMLELYEQNRVPQSQGSEVEGSAGGEATRAAAKAPAVSEEQPSKQLSSHPTPQHSSAENDEVSQKAAENQSNDGSGEMGSVITDHKADVEIRDSQHSEELPQKDNNREMTTRSNSGTGTERIVAVDQDTKGGRKEAAEVERRDDSASCKSSYIVGRNLEPREGTLGQSPKEAIKIDKDKVKAALEKRRKARGEMTLKKDVIDEDDLIERELEVGVELAVEDEKKRERRQNWSKIDNSDHGKDHEEIRDGKHTQKDMEADNAEEGEMIDDASSLSKNRKRKANSPPDGQTIDEKVT</sequence>
<evidence type="ECO:0000313" key="2">
    <source>
        <dbReference type="Proteomes" id="UP000828941"/>
    </source>
</evidence>
<organism evidence="1 2">
    <name type="scientific">Bauhinia variegata</name>
    <name type="common">Purple orchid tree</name>
    <name type="synonym">Phanera variegata</name>
    <dbReference type="NCBI Taxonomy" id="167791"/>
    <lineage>
        <taxon>Eukaryota</taxon>
        <taxon>Viridiplantae</taxon>
        <taxon>Streptophyta</taxon>
        <taxon>Embryophyta</taxon>
        <taxon>Tracheophyta</taxon>
        <taxon>Spermatophyta</taxon>
        <taxon>Magnoliopsida</taxon>
        <taxon>eudicotyledons</taxon>
        <taxon>Gunneridae</taxon>
        <taxon>Pentapetalae</taxon>
        <taxon>rosids</taxon>
        <taxon>fabids</taxon>
        <taxon>Fabales</taxon>
        <taxon>Fabaceae</taxon>
        <taxon>Cercidoideae</taxon>
        <taxon>Cercideae</taxon>
        <taxon>Bauhiniinae</taxon>
        <taxon>Bauhinia</taxon>
    </lineage>
</organism>
<proteinExistence type="predicted"/>